<sequence>MGNNKKDQLKHVAAKEVNNMATSKKRTEHQEKQKDQGERVVKWIFGVLVALAVIYMVWSLFIVQ</sequence>
<proteinExistence type="predicted"/>
<keyword evidence="4" id="KW-1185">Reference proteome</keyword>
<keyword evidence="2" id="KW-0472">Membrane</keyword>
<organism evidence="3 4">
    <name type="scientific">Hallella multisaccharivorax DSM 17128</name>
    <dbReference type="NCBI Taxonomy" id="688246"/>
    <lineage>
        <taxon>Bacteria</taxon>
        <taxon>Pseudomonadati</taxon>
        <taxon>Bacteroidota</taxon>
        <taxon>Bacteroidia</taxon>
        <taxon>Bacteroidales</taxon>
        <taxon>Prevotellaceae</taxon>
        <taxon>Hallella</taxon>
    </lineage>
</organism>
<evidence type="ECO:0000256" key="2">
    <source>
        <dbReference type="SAM" id="Phobius"/>
    </source>
</evidence>
<keyword evidence="2" id="KW-0812">Transmembrane</keyword>
<evidence type="ECO:0000313" key="4">
    <source>
        <dbReference type="Proteomes" id="UP000002772"/>
    </source>
</evidence>
<dbReference type="HOGENOM" id="CLU_2882119_0_0_10"/>
<evidence type="ECO:0000313" key="3">
    <source>
        <dbReference type="EMBL" id="EGN55888.1"/>
    </source>
</evidence>
<feature type="region of interest" description="Disordered" evidence="1">
    <location>
        <begin position="17"/>
        <end position="36"/>
    </location>
</feature>
<gene>
    <name evidence="3" type="ORF">Premu_0406</name>
</gene>
<accession>F8NB70</accession>
<dbReference type="EMBL" id="GL945017">
    <property type="protein sequence ID" value="EGN55888.1"/>
    <property type="molecule type" value="Genomic_DNA"/>
</dbReference>
<keyword evidence="2" id="KW-1133">Transmembrane helix</keyword>
<dbReference type="STRING" id="688246.Premu_0406"/>
<name>F8NB70_9BACT</name>
<evidence type="ECO:0000256" key="1">
    <source>
        <dbReference type="SAM" id="MobiDB-lite"/>
    </source>
</evidence>
<dbReference type="AlphaFoldDB" id="F8NB70"/>
<dbReference type="RefSeq" id="WP_007572711.1">
    <property type="nucleotide sequence ID" value="NZ_BPTS01000001.1"/>
</dbReference>
<dbReference type="Proteomes" id="UP000002772">
    <property type="component" value="Unassembled WGS sequence"/>
</dbReference>
<feature type="transmembrane region" description="Helical" evidence="2">
    <location>
        <begin position="40"/>
        <end position="63"/>
    </location>
</feature>
<protein>
    <submittedName>
        <fullName evidence="3">Uncharacterized protein</fullName>
    </submittedName>
</protein>
<dbReference type="OrthoDB" id="1083088at2"/>
<reference evidence="4" key="1">
    <citation type="journal article" date="2011" name="Stand. Genomic Sci.">
        <title>Non-contiguous finished genome sequence of the opportunistic oral pathogen Prevotella multisaccharivorax type strain (PPPA20).</title>
        <authorList>
            <person name="Pati A."/>
            <person name="Gronow S."/>
            <person name="Lu M."/>
            <person name="Lapidus A."/>
            <person name="Nolan M."/>
            <person name="Lucas S."/>
            <person name="Hammon N."/>
            <person name="Deshpande S."/>
            <person name="Cheng J.F."/>
            <person name="Tapia R."/>
            <person name="Han C."/>
            <person name="Goodwin L."/>
            <person name="Pitluck S."/>
            <person name="Liolios K."/>
            <person name="Pagani I."/>
            <person name="Mavromatis K."/>
            <person name="Mikhailova N."/>
            <person name="Huntemann M."/>
            <person name="Chen A."/>
            <person name="Palaniappan K."/>
            <person name="Land M."/>
            <person name="Hauser L."/>
            <person name="Detter J.C."/>
            <person name="Brambilla E.M."/>
            <person name="Rohde M."/>
            <person name="Goker M."/>
            <person name="Woyke T."/>
            <person name="Bristow J."/>
            <person name="Eisen J.A."/>
            <person name="Markowitz V."/>
            <person name="Hugenholtz P."/>
            <person name="Kyrpides N.C."/>
            <person name="Klenk H.P."/>
            <person name="Ivanova N."/>
        </authorList>
    </citation>
    <scope>NUCLEOTIDE SEQUENCE [LARGE SCALE GENOMIC DNA]</scope>
    <source>
        <strain evidence="4">DSM 17128</strain>
    </source>
</reference>